<proteinExistence type="predicted"/>
<dbReference type="EMBL" id="BLLA01000005">
    <property type="protein sequence ID" value="GFG99472.1"/>
    <property type="molecule type" value="Genomic_DNA"/>
</dbReference>
<reference evidence="2 4" key="1">
    <citation type="journal article" date="2019" name="Emerg. Microbes Infect.">
        <title>Comprehensive subspecies identification of 175 nontuberculous mycobacteria species based on 7547 genomic profiles.</title>
        <authorList>
            <person name="Matsumoto Y."/>
            <person name="Kinjo T."/>
            <person name="Motooka D."/>
            <person name="Nabeya D."/>
            <person name="Jung N."/>
            <person name="Uechi K."/>
            <person name="Horii T."/>
            <person name="Iida T."/>
            <person name="Fujita J."/>
            <person name="Nakamura S."/>
        </authorList>
    </citation>
    <scope>NUCLEOTIDE SEQUENCE [LARGE SCALE GENOMIC DNA]</scope>
    <source>
        <strain evidence="2 4">JCM 30726</strain>
    </source>
</reference>
<name>A0A7I9ZA49_9MYCO</name>
<feature type="region of interest" description="Disordered" evidence="1">
    <location>
        <begin position="1"/>
        <end position="48"/>
    </location>
</feature>
<evidence type="ECO:0000313" key="2">
    <source>
        <dbReference type="EMBL" id="GFG97732.1"/>
    </source>
</evidence>
<protein>
    <recommendedName>
        <fullName evidence="5">Transposase DDE domain-containing protein</fullName>
    </recommendedName>
</protein>
<evidence type="ECO:0000313" key="3">
    <source>
        <dbReference type="EMBL" id="GFG99472.1"/>
    </source>
</evidence>
<sequence length="98" mass="10895">MRVFADLIDGPLAQTPLERSAPTGSDPLPSPTTCRALPQAGINRNSTARDATLRHKVVNVPVRLTRPLLHLLSHWPWADAWLTLWCNMIGQRPPRLTA</sequence>
<dbReference type="EMBL" id="BLLA01000001">
    <property type="protein sequence ID" value="GFG97732.1"/>
    <property type="molecule type" value="Genomic_DNA"/>
</dbReference>
<evidence type="ECO:0000256" key="1">
    <source>
        <dbReference type="SAM" id="MobiDB-lite"/>
    </source>
</evidence>
<gene>
    <name evidence="2" type="ORF">MTIM_36110</name>
    <name evidence="3" type="ORF">MTIM_53510</name>
</gene>
<reference evidence="2" key="2">
    <citation type="submission" date="2020-02" db="EMBL/GenBank/DDBJ databases">
        <authorList>
            <person name="Matsumoto Y."/>
            <person name="Motooka D."/>
            <person name="Nakamura S."/>
        </authorList>
    </citation>
    <scope>NUCLEOTIDE SEQUENCE</scope>
    <source>
        <strain evidence="2">JCM 30726</strain>
    </source>
</reference>
<organism evidence="2 4">
    <name type="scientific">Mycobacterium timonense</name>
    <dbReference type="NCBI Taxonomy" id="701043"/>
    <lineage>
        <taxon>Bacteria</taxon>
        <taxon>Bacillati</taxon>
        <taxon>Actinomycetota</taxon>
        <taxon>Actinomycetes</taxon>
        <taxon>Mycobacteriales</taxon>
        <taxon>Mycobacteriaceae</taxon>
        <taxon>Mycobacterium</taxon>
        <taxon>Mycobacterium avium complex (MAC)</taxon>
    </lineage>
</organism>
<dbReference type="Proteomes" id="UP000465301">
    <property type="component" value="Unassembled WGS sequence"/>
</dbReference>
<comment type="caution">
    <text evidence="2">The sequence shown here is derived from an EMBL/GenBank/DDBJ whole genome shotgun (WGS) entry which is preliminary data.</text>
</comment>
<keyword evidence="4" id="KW-1185">Reference proteome</keyword>
<evidence type="ECO:0000313" key="4">
    <source>
        <dbReference type="Proteomes" id="UP000465301"/>
    </source>
</evidence>
<evidence type="ECO:0008006" key="5">
    <source>
        <dbReference type="Google" id="ProtNLM"/>
    </source>
</evidence>
<accession>A0A7I9ZA49</accession>
<dbReference type="AlphaFoldDB" id="A0A7I9ZA49"/>